<evidence type="ECO:0000259" key="11">
    <source>
        <dbReference type="PROSITE" id="PS00907"/>
    </source>
</evidence>
<name>A0A8J4HB73_9PROT</name>
<feature type="binding site" evidence="7">
    <location>
        <position position="350"/>
    </location>
    <ligand>
        <name>substrate</name>
    </ligand>
</feature>
<evidence type="ECO:0000256" key="2">
    <source>
        <dbReference type="ARBA" id="ARBA00009935"/>
    </source>
</evidence>
<dbReference type="PANTHER" id="PTHR21091">
    <property type="entry name" value="METHYLTETRAHYDROFOLATE:HOMOCYSTEINE METHYLTRANSFERASE RELATED"/>
    <property type="match status" value="1"/>
</dbReference>
<accession>A0A8J4HB73</accession>
<evidence type="ECO:0000259" key="10">
    <source>
        <dbReference type="PROSITE" id="PS00906"/>
    </source>
</evidence>
<keyword evidence="7" id="KW-0963">Cytoplasm</keyword>
<dbReference type="InterPro" id="IPR000257">
    <property type="entry name" value="Uroporphyrinogen_deCOase"/>
</dbReference>
<organism evidence="12">
    <name type="scientific">Acidicaldus sp</name>
    <dbReference type="NCBI Taxonomy" id="1872105"/>
    <lineage>
        <taxon>Bacteria</taxon>
        <taxon>Pseudomonadati</taxon>
        <taxon>Pseudomonadota</taxon>
        <taxon>Alphaproteobacteria</taxon>
        <taxon>Acetobacterales</taxon>
        <taxon>Acetobacteraceae</taxon>
        <taxon>Acidicaldus</taxon>
    </lineage>
</organism>
<feature type="domain" description="Uroporphyrinogen decarboxylase (URO-D)" evidence="11">
    <location>
        <begin position="167"/>
        <end position="183"/>
    </location>
</feature>
<dbReference type="InterPro" id="IPR038071">
    <property type="entry name" value="UROD/MetE-like_sf"/>
</dbReference>
<evidence type="ECO:0000313" key="12">
    <source>
        <dbReference type="EMBL" id="HGC43249.1"/>
    </source>
</evidence>
<dbReference type="Gene3D" id="3.20.20.210">
    <property type="match status" value="1"/>
</dbReference>
<proteinExistence type="inferred from homology"/>
<evidence type="ECO:0000256" key="4">
    <source>
        <dbReference type="ARBA" id="ARBA00022793"/>
    </source>
</evidence>
<evidence type="ECO:0000256" key="8">
    <source>
        <dbReference type="RuleBase" id="RU000554"/>
    </source>
</evidence>
<comment type="subunit">
    <text evidence="7">Homodimer.</text>
</comment>
<dbReference type="SUPFAM" id="SSF51726">
    <property type="entry name" value="UROD/MetE-like"/>
    <property type="match status" value="1"/>
</dbReference>
<comment type="catalytic activity">
    <reaction evidence="7 8">
        <text>uroporphyrinogen III + 4 H(+) = coproporphyrinogen III + 4 CO2</text>
        <dbReference type="Rhea" id="RHEA:19865"/>
        <dbReference type="ChEBI" id="CHEBI:15378"/>
        <dbReference type="ChEBI" id="CHEBI:16526"/>
        <dbReference type="ChEBI" id="CHEBI:57308"/>
        <dbReference type="ChEBI" id="CHEBI:57309"/>
        <dbReference type="EC" id="4.1.1.37"/>
    </reaction>
</comment>
<evidence type="ECO:0000256" key="9">
    <source>
        <dbReference type="RuleBase" id="RU004169"/>
    </source>
</evidence>
<feature type="domain" description="Uroporphyrinogen decarboxylase (URO-D)" evidence="10">
    <location>
        <begin position="49"/>
        <end position="58"/>
    </location>
</feature>
<comment type="caution">
    <text evidence="12">The sequence shown here is derived from an EMBL/GenBank/DDBJ whole genome shotgun (WGS) entry which is preliminary data.</text>
</comment>
<dbReference type="GO" id="GO:0005829">
    <property type="term" value="C:cytosol"/>
    <property type="evidence" value="ECO:0007669"/>
    <property type="project" value="TreeGrafter"/>
</dbReference>
<comment type="similarity">
    <text evidence="2 7 9">Belongs to the uroporphyrinogen decarboxylase family.</text>
</comment>
<dbReference type="GO" id="GO:0004853">
    <property type="term" value="F:uroporphyrinogen decarboxylase activity"/>
    <property type="evidence" value="ECO:0007669"/>
    <property type="project" value="UniProtKB-UniRule"/>
</dbReference>
<gene>
    <name evidence="7" type="primary">hemE</name>
    <name evidence="12" type="ORF">ENY07_08540</name>
</gene>
<evidence type="ECO:0000256" key="3">
    <source>
        <dbReference type="ARBA" id="ARBA00012288"/>
    </source>
</evidence>
<feature type="binding site" evidence="7">
    <location>
        <position position="104"/>
    </location>
    <ligand>
        <name>substrate</name>
    </ligand>
</feature>
<evidence type="ECO:0000256" key="6">
    <source>
        <dbReference type="ARBA" id="ARBA00023244"/>
    </source>
</evidence>
<evidence type="ECO:0000256" key="1">
    <source>
        <dbReference type="ARBA" id="ARBA00004804"/>
    </source>
</evidence>
<dbReference type="PROSITE" id="PS00907">
    <property type="entry name" value="UROD_2"/>
    <property type="match status" value="1"/>
</dbReference>
<dbReference type="InterPro" id="IPR006361">
    <property type="entry name" value="Uroporphyrinogen_deCO2ase_HemE"/>
</dbReference>
<feature type="binding site" evidence="7">
    <location>
        <position position="234"/>
    </location>
    <ligand>
        <name>substrate</name>
    </ligand>
</feature>
<dbReference type="CDD" id="cd00717">
    <property type="entry name" value="URO-D"/>
    <property type="match status" value="1"/>
</dbReference>
<dbReference type="PANTHER" id="PTHR21091:SF169">
    <property type="entry name" value="UROPORPHYRINOGEN DECARBOXYLASE"/>
    <property type="match status" value="1"/>
</dbReference>
<dbReference type="Pfam" id="PF01208">
    <property type="entry name" value="URO-D"/>
    <property type="match status" value="1"/>
</dbReference>
<comment type="caution">
    <text evidence="7">Lacks conserved residue(s) required for the propagation of feature annotation.</text>
</comment>
<evidence type="ECO:0000256" key="5">
    <source>
        <dbReference type="ARBA" id="ARBA00023239"/>
    </source>
</evidence>
<protein>
    <recommendedName>
        <fullName evidence="3 7">Uroporphyrinogen decarboxylase</fullName>
        <shortName evidence="7">UPD</shortName>
        <shortName evidence="7">URO-D</shortName>
        <ecNumber evidence="3 7">4.1.1.37</ecNumber>
    </recommendedName>
</protein>
<comment type="pathway">
    <text evidence="1 7 8">Porphyrin-containing compound metabolism; protoporphyrin-IX biosynthesis; coproporphyrinogen-III from 5-aminolevulinate: step 4/4.</text>
</comment>
<keyword evidence="6 7" id="KW-0627">Porphyrin biosynthesis</keyword>
<comment type="function">
    <text evidence="7">Catalyzes the decarboxylation of four acetate groups of uroporphyrinogen-III to yield coproporphyrinogen-III.</text>
</comment>
<keyword evidence="5 7" id="KW-0456">Lyase</keyword>
<comment type="subcellular location">
    <subcellularLocation>
        <location evidence="7">Cytoplasm</location>
    </subcellularLocation>
</comment>
<feature type="site" description="Transition state stabilizer" evidence="7">
    <location>
        <position position="104"/>
    </location>
</feature>
<dbReference type="EMBL" id="DTQM01000171">
    <property type="protein sequence ID" value="HGC43249.1"/>
    <property type="molecule type" value="Genomic_DNA"/>
</dbReference>
<dbReference type="EC" id="4.1.1.37" evidence="3 7"/>
<dbReference type="PROSITE" id="PS00906">
    <property type="entry name" value="UROD_1"/>
    <property type="match status" value="1"/>
</dbReference>
<dbReference type="AlphaFoldDB" id="A0A8J4HB73"/>
<keyword evidence="4 7" id="KW-0210">Decarboxylase</keyword>
<dbReference type="GO" id="GO:0019353">
    <property type="term" value="P:protoporphyrinogen IX biosynthetic process from glutamate"/>
    <property type="evidence" value="ECO:0007669"/>
    <property type="project" value="TreeGrafter"/>
</dbReference>
<reference evidence="12" key="1">
    <citation type="journal article" date="2020" name="mSystems">
        <title>Genome- and Community-Level Interaction Insights into Carbon Utilization and Element Cycling Functions of Hydrothermarchaeota in Hydrothermal Sediment.</title>
        <authorList>
            <person name="Zhou Z."/>
            <person name="Liu Y."/>
            <person name="Xu W."/>
            <person name="Pan J."/>
            <person name="Luo Z.H."/>
            <person name="Li M."/>
        </authorList>
    </citation>
    <scope>NUCLEOTIDE SEQUENCE</scope>
    <source>
        <strain evidence="12">SpSt-997</strain>
    </source>
</reference>
<evidence type="ECO:0000256" key="7">
    <source>
        <dbReference type="HAMAP-Rule" id="MF_00218"/>
    </source>
</evidence>
<dbReference type="NCBIfam" id="TIGR01464">
    <property type="entry name" value="hemE"/>
    <property type="match status" value="1"/>
</dbReference>
<feature type="binding site" evidence="7">
    <location>
        <begin position="54"/>
        <end position="58"/>
    </location>
    <ligand>
        <name>substrate</name>
    </ligand>
</feature>
<dbReference type="HAMAP" id="MF_00218">
    <property type="entry name" value="URO_D"/>
    <property type="match status" value="1"/>
</dbReference>
<feature type="binding site" evidence="7">
    <location>
        <position position="179"/>
    </location>
    <ligand>
        <name>substrate</name>
    </ligand>
</feature>
<dbReference type="UniPathway" id="UPA00251">
    <property type="reaction ID" value="UER00321"/>
</dbReference>
<sequence>MIHRVPLTTPEGFFFLSLVYAKNGQAEPERVVGKRILRALRGEPVWPPPVWLMRQAGRYLAEYRAIRAQVGDFIALCTTPDLAAEVTLQPVRRFGMDAAILFSDILILPWALGYGLRFAEGEGPVLPKLEPKDIAALSLARLAAALAPVAETIRRVRAGLDPAAALIGFAGGPFTVACYMVEGGGSKDHLRTRLMAHAEPAVFDRLMDVLTEATIVSLTLQAEAGAEVVMLFDSWAGVLSPALFRRHVAKPAAEITAALKARFPDLPVIGFPRLSGGLLGLYAAISGVDAVGMDTATDPARAAELVGLKVALQGNLDPAALLAGGGALAAETARILDALRGRPHIFNLGHGIFPETPPAHVADLLAQIRAS</sequence>